<dbReference type="Proteomes" id="UP000015559">
    <property type="component" value="Chromosome"/>
</dbReference>
<dbReference type="PANTHER" id="PTHR43567">
    <property type="entry name" value="FLAVOREDOXIN-RELATED-RELATED"/>
    <property type="match status" value="1"/>
</dbReference>
<dbReference type="GO" id="GO:0016646">
    <property type="term" value="F:oxidoreductase activity, acting on the CH-NH group of donors, NAD or NADP as acceptor"/>
    <property type="evidence" value="ECO:0007669"/>
    <property type="project" value="UniProtKB-ARBA"/>
</dbReference>
<evidence type="ECO:0000313" key="5">
    <source>
        <dbReference type="EMBL" id="BAN36041.1"/>
    </source>
</evidence>
<organism evidence="5 6">
    <name type="scientific">Sulfuricella denitrificans (strain DSM 22764 / NBRC 105220 / skB26)</name>
    <dbReference type="NCBI Taxonomy" id="1163617"/>
    <lineage>
        <taxon>Bacteria</taxon>
        <taxon>Pseudomonadati</taxon>
        <taxon>Pseudomonadota</taxon>
        <taxon>Betaproteobacteria</taxon>
        <taxon>Nitrosomonadales</taxon>
        <taxon>Sulfuricellaceae</taxon>
        <taxon>Sulfuricella</taxon>
    </lineage>
</organism>
<evidence type="ECO:0000256" key="3">
    <source>
        <dbReference type="ARBA" id="ARBA00038054"/>
    </source>
</evidence>
<gene>
    <name evidence="5" type="ORF">SCD_n02233</name>
</gene>
<dbReference type="RefSeq" id="WP_009205237.1">
    <property type="nucleotide sequence ID" value="NC_022357.1"/>
</dbReference>
<dbReference type="OrthoDB" id="9792436at2"/>
<sequence length="178" mass="19730">MAKNSFPLPKVYSLLEPGPVVLITTAGKERMNIMTQSWHTMIEFEPPLVGCVISNRNHSFDTLKATKECVINIPTVELAEKVVGCGNTTGRNIDKFKHFGLTPVAASCVRAPLIDECYASLECKVVNGKMVTRYNFFILEVLQAWADSSIKHPRTIHHLGTGAFMVAGKRIKLPSKMK</sequence>
<reference evidence="5 6" key="1">
    <citation type="journal article" date="2012" name="Appl. Environ. Microbiol.">
        <title>Draft genome sequence of a psychrotolerant sulfur-oxidizing bacterium, Sulfuricella denitrificans skB26, and proteomic insights into cold adaptation.</title>
        <authorList>
            <person name="Watanabe T."/>
            <person name="Kojima H."/>
            <person name="Fukui M."/>
        </authorList>
    </citation>
    <scope>NUCLEOTIDE SEQUENCE [LARGE SCALE GENOMIC DNA]</scope>
    <source>
        <strain evidence="6">skB26</strain>
    </source>
</reference>
<accession>S6AIH7</accession>
<dbReference type="InterPro" id="IPR012349">
    <property type="entry name" value="Split_barrel_FMN-bd"/>
</dbReference>
<comment type="similarity">
    <text evidence="3">Belongs to the flavoredoxin family.</text>
</comment>
<dbReference type="GO" id="GO:0010181">
    <property type="term" value="F:FMN binding"/>
    <property type="evidence" value="ECO:0007669"/>
    <property type="project" value="InterPro"/>
</dbReference>
<dbReference type="SUPFAM" id="SSF50475">
    <property type="entry name" value="FMN-binding split barrel"/>
    <property type="match status" value="1"/>
</dbReference>
<comment type="cofactor">
    <cofactor evidence="1">
        <name>FMN</name>
        <dbReference type="ChEBI" id="CHEBI:58210"/>
    </cofactor>
</comment>
<dbReference type="SMART" id="SM00903">
    <property type="entry name" value="Flavin_Reduct"/>
    <property type="match status" value="1"/>
</dbReference>
<evidence type="ECO:0000313" key="6">
    <source>
        <dbReference type="Proteomes" id="UP000015559"/>
    </source>
</evidence>
<protein>
    <submittedName>
        <fullName evidence="5">Flavin reductase domain FMN-binding protein</fullName>
    </submittedName>
</protein>
<dbReference type="InterPro" id="IPR052174">
    <property type="entry name" value="Flavoredoxin"/>
</dbReference>
<evidence type="ECO:0000256" key="2">
    <source>
        <dbReference type="ARBA" id="ARBA00022630"/>
    </source>
</evidence>
<dbReference type="Gene3D" id="2.30.110.10">
    <property type="entry name" value="Electron Transport, Fmn-binding Protein, Chain A"/>
    <property type="match status" value="1"/>
</dbReference>
<evidence type="ECO:0000259" key="4">
    <source>
        <dbReference type="SMART" id="SM00903"/>
    </source>
</evidence>
<keyword evidence="6" id="KW-1185">Reference proteome</keyword>
<dbReference type="AlphaFoldDB" id="S6AIH7"/>
<dbReference type="EMBL" id="AP013066">
    <property type="protein sequence ID" value="BAN36041.1"/>
    <property type="molecule type" value="Genomic_DNA"/>
</dbReference>
<evidence type="ECO:0000256" key="1">
    <source>
        <dbReference type="ARBA" id="ARBA00001917"/>
    </source>
</evidence>
<feature type="domain" description="Flavin reductase like" evidence="4">
    <location>
        <begin position="13"/>
        <end position="165"/>
    </location>
</feature>
<dbReference type="eggNOG" id="COG1853">
    <property type="taxonomic scope" value="Bacteria"/>
</dbReference>
<dbReference type="KEGG" id="sdr:SCD_n02233"/>
<dbReference type="STRING" id="1163617.SCD_n02233"/>
<keyword evidence="2" id="KW-0285">Flavoprotein</keyword>
<name>S6AIH7_SULDS</name>
<proteinExistence type="inferred from homology"/>
<dbReference type="HOGENOM" id="CLU_059021_5_0_4"/>
<dbReference type="PANTHER" id="PTHR43567:SF1">
    <property type="entry name" value="FLAVOREDOXIN"/>
    <property type="match status" value="1"/>
</dbReference>
<dbReference type="InterPro" id="IPR002563">
    <property type="entry name" value="Flavin_Rdtase-like_dom"/>
</dbReference>
<dbReference type="Pfam" id="PF01613">
    <property type="entry name" value="Flavin_Reduct"/>
    <property type="match status" value="1"/>
</dbReference>